<evidence type="ECO:0000256" key="4">
    <source>
        <dbReference type="ARBA" id="ARBA00022490"/>
    </source>
</evidence>
<proteinExistence type="inferred from homology"/>
<dbReference type="PANTHER" id="PTHR12478">
    <property type="entry name" value="DNA-DAMAGE-INDUCIBLE TRANSCRIPT 4 PROTEIN DDIT4"/>
    <property type="match status" value="1"/>
</dbReference>
<dbReference type="FunFam" id="3.90.470.40:FF:000003">
    <property type="entry name" value="Charybde, isoform E"/>
    <property type="match status" value="1"/>
</dbReference>
<protein>
    <submittedName>
        <fullName evidence="7">Protein charybde</fullName>
    </submittedName>
</protein>
<keyword evidence="8" id="KW-1185">Reference proteome</keyword>
<dbReference type="AlphaFoldDB" id="A0A9Q0NA17"/>
<dbReference type="InterPro" id="IPR038281">
    <property type="entry name" value="RTP801-like_C_sf"/>
</dbReference>
<keyword evidence="5" id="KW-0053">Apoptosis</keyword>
<evidence type="ECO:0000256" key="1">
    <source>
        <dbReference type="ARBA" id="ARBA00004496"/>
    </source>
</evidence>
<dbReference type="Gene3D" id="3.90.470.40">
    <property type="entry name" value="RTP801-like"/>
    <property type="match status" value="1"/>
</dbReference>
<dbReference type="GO" id="GO:0032006">
    <property type="term" value="P:regulation of TOR signaling"/>
    <property type="evidence" value="ECO:0007669"/>
    <property type="project" value="UniProtKB-ARBA"/>
</dbReference>
<comment type="similarity">
    <text evidence="2">Belongs to the DDIT4 family.</text>
</comment>
<dbReference type="Pfam" id="PF07809">
    <property type="entry name" value="RTP801_C"/>
    <property type="match status" value="1"/>
</dbReference>
<dbReference type="GO" id="GO:0009968">
    <property type="term" value="P:negative regulation of signal transduction"/>
    <property type="evidence" value="ECO:0007669"/>
    <property type="project" value="InterPro"/>
</dbReference>
<reference evidence="7" key="1">
    <citation type="submission" date="2022-07" db="EMBL/GenBank/DDBJ databases">
        <authorList>
            <person name="Trinca V."/>
            <person name="Uliana J.V.C."/>
            <person name="Torres T.T."/>
            <person name="Ward R.J."/>
            <person name="Monesi N."/>
        </authorList>
    </citation>
    <scope>NUCLEOTIDE SEQUENCE</scope>
    <source>
        <strain evidence="7">HSMRA1968</strain>
        <tissue evidence="7">Whole embryos</tissue>
    </source>
</reference>
<comment type="caution">
    <text evidence="7">The sequence shown here is derived from an EMBL/GenBank/DDBJ whole genome shotgun (WGS) entry which is preliminary data.</text>
</comment>
<accession>A0A9Q0NA17</accession>
<name>A0A9Q0NA17_9DIPT</name>
<keyword evidence="3" id="KW-0217">Developmental protein</keyword>
<dbReference type="GO" id="GO:0005737">
    <property type="term" value="C:cytoplasm"/>
    <property type="evidence" value="ECO:0007669"/>
    <property type="project" value="UniProtKB-SubCell"/>
</dbReference>
<dbReference type="PANTHER" id="PTHR12478:SF16">
    <property type="entry name" value="PROTEIN CHARYBDE-RELATED"/>
    <property type="match status" value="1"/>
</dbReference>
<dbReference type="GO" id="GO:0006915">
    <property type="term" value="P:apoptotic process"/>
    <property type="evidence" value="ECO:0007669"/>
    <property type="project" value="UniProtKB-KW"/>
</dbReference>
<dbReference type="OrthoDB" id="10018535at2759"/>
<dbReference type="GO" id="GO:0008258">
    <property type="term" value="P:head involution"/>
    <property type="evidence" value="ECO:0007669"/>
    <property type="project" value="UniProtKB-ARBA"/>
</dbReference>
<organism evidence="7 8">
    <name type="scientific">Pseudolycoriella hygida</name>
    <dbReference type="NCBI Taxonomy" id="35572"/>
    <lineage>
        <taxon>Eukaryota</taxon>
        <taxon>Metazoa</taxon>
        <taxon>Ecdysozoa</taxon>
        <taxon>Arthropoda</taxon>
        <taxon>Hexapoda</taxon>
        <taxon>Insecta</taxon>
        <taxon>Pterygota</taxon>
        <taxon>Neoptera</taxon>
        <taxon>Endopterygota</taxon>
        <taxon>Diptera</taxon>
        <taxon>Nematocera</taxon>
        <taxon>Sciaroidea</taxon>
        <taxon>Sciaridae</taxon>
        <taxon>Pseudolycoriella</taxon>
    </lineage>
</organism>
<keyword evidence="4" id="KW-0963">Cytoplasm</keyword>
<evidence type="ECO:0000256" key="3">
    <source>
        <dbReference type="ARBA" id="ARBA00022473"/>
    </source>
</evidence>
<comment type="subcellular location">
    <subcellularLocation>
        <location evidence="1">Cytoplasm</location>
    </subcellularLocation>
</comment>
<evidence type="ECO:0000256" key="2">
    <source>
        <dbReference type="ARBA" id="ARBA00010670"/>
    </source>
</evidence>
<evidence type="ECO:0000256" key="6">
    <source>
        <dbReference type="ARBA" id="ARBA00059352"/>
    </source>
</evidence>
<evidence type="ECO:0000313" key="8">
    <source>
        <dbReference type="Proteomes" id="UP001151699"/>
    </source>
</evidence>
<evidence type="ECO:0000313" key="7">
    <source>
        <dbReference type="EMBL" id="KAJ6646303.1"/>
    </source>
</evidence>
<comment type="function">
    <text evidence="6">Inhibits cell growth by regulating the Tor pathway upstream of the Tsc1-Tsc2 complex and downstream of Akt1. Acts as a cell death activator during head development.</text>
</comment>
<dbReference type="GO" id="GO:0006979">
    <property type="term" value="P:response to oxidative stress"/>
    <property type="evidence" value="ECO:0007669"/>
    <property type="project" value="UniProtKB-ARBA"/>
</dbReference>
<sequence>MKMEVLSVQNQFQGHFGMIGSTKVRDWITPLTPPSSNHNNKHADITTLSTTINNDTTIQALSARLQSELRAAKSRHLSCTEVLLPADLLHRVANEMVLMSEKEPCGIRGCSLFIEFEEEPSNTRRIASIQVDSNTVSTFELYLTLKQDRSGWTSILPQFLKNLARSSTIMISPEFKITKNKLYRSFLE</sequence>
<dbReference type="Proteomes" id="UP001151699">
    <property type="component" value="Chromosome A"/>
</dbReference>
<dbReference type="InterPro" id="IPR012918">
    <property type="entry name" value="RTP801-like"/>
</dbReference>
<dbReference type="EMBL" id="WJQU01000001">
    <property type="protein sequence ID" value="KAJ6646303.1"/>
    <property type="molecule type" value="Genomic_DNA"/>
</dbReference>
<dbReference type="GO" id="GO:0045926">
    <property type="term" value="P:negative regulation of growth"/>
    <property type="evidence" value="ECO:0007669"/>
    <property type="project" value="UniProtKB-ARBA"/>
</dbReference>
<gene>
    <name evidence="7" type="primary">chrb</name>
    <name evidence="7" type="ORF">Bhyg_01514</name>
</gene>
<evidence type="ECO:0000256" key="5">
    <source>
        <dbReference type="ARBA" id="ARBA00022703"/>
    </source>
</evidence>